<dbReference type="KEGG" id="chyd:H4K34_08525"/>
<evidence type="ECO:0000313" key="2">
    <source>
        <dbReference type="EMBL" id="QNR25876.1"/>
    </source>
</evidence>
<evidence type="ECO:0000313" key="3">
    <source>
        <dbReference type="Proteomes" id="UP000516305"/>
    </source>
</evidence>
<evidence type="ECO:0000256" key="1">
    <source>
        <dbReference type="SAM" id="SignalP"/>
    </source>
</evidence>
<keyword evidence="1" id="KW-0732">Signal</keyword>
<reference evidence="2 3" key="1">
    <citation type="submission" date="2020-08" db="EMBL/GenBank/DDBJ databases">
        <title>Croceimicrobium hydrocarbonivorans gen. nov., sp. nov., a novel marine bacterium isolated from a bacterial consortium that degrades polyethylene terephthalate.</title>
        <authorList>
            <person name="Liu R."/>
        </authorList>
    </citation>
    <scope>NUCLEOTIDE SEQUENCE [LARGE SCALE GENOMIC DNA]</scope>
    <source>
        <strain evidence="2 3">A20-9</strain>
    </source>
</reference>
<dbReference type="Proteomes" id="UP000516305">
    <property type="component" value="Chromosome"/>
</dbReference>
<feature type="chain" id="PRO_5028991946" description="Outer membrane protein beta-barrel domain-containing protein" evidence="1">
    <location>
        <begin position="20"/>
        <end position="226"/>
    </location>
</feature>
<organism evidence="2 3">
    <name type="scientific">Croceimicrobium hydrocarbonivorans</name>
    <dbReference type="NCBI Taxonomy" id="2761580"/>
    <lineage>
        <taxon>Bacteria</taxon>
        <taxon>Pseudomonadati</taxon>
        <taxon>Bacteroidota</taxon>
        <taxon>Flavobacteriia</taxon>
        <taxon>Flavobacteriales</taxon>
        <taxon>Owenweeksiaceae</taxon>
        <taxon>Croceimicrobium</taxon>
    </lineage>
</organism>
<feature type="signal peptide" evidence="1">
    <location>
        <begin position="1"/>
        <end position="19"/>
    </location>
</feature>
<proteinExistence type="predicted"/>
<protein>
    <recommendedName>
        <fullName evidence="4">Outer membrane protein beta-barrel domain-containing protein</fullName>
    </recommendedName>
</protein>
<name>A0A7H0VJH8_9FLAO</name>
<accession>A0A7H0VJH8</accession>
<keyword evidence="3" id="KW-1185">Reference proteome</keyword>
<dbReference type="AlphaFoldDB" id="A0A7H0VJH8"/>
<evidence type="ECO:0008006" key="4">
    <source>
        <dbReference type="Google" id="ProtNLM"/>
    </source>
</evidence>
<sequence length="226" mass="26291">MKFLIFKIFVLLISLNVTGQSSLSLNIGAGILSESYSPHYKSFAEYLNDKALPRQQLLAGLQFNWQIKDHSSLWLAGAYVFRDIQYQDLQIKSQNNDPAEYQSDVLRYLDFSLAYGYRLRWSRSFSIYPKLGLFSFLPVVSKPNLLYSGGWTGSQVQINYDKHGGLGALAELYLEWNPWSKSKWGLHLAIPYQWYWFLNTVERRDPFYSLSLQMGLHYNLGRGRPY</sequence>
<dbReference type="EMBL" id="CP060139">
    <property type="protein sequence ID" value="QNR25876.1"/>
    <property type="molecule type" value="Genomic_DNA"/>
</dbReference>
<gene>
    <name evidence="2" type="ORF">H4K34_08525</name>
</gene>
<dbReference type="RefSeq" id="WP_210760401.1">
    <property type="nucleotide sequence ID" value="NZ_CP060139.1"/>
</dbReference>